<feature type="domain" description="HAMP" evidence="9">
    <location>
        <begin position="60"/>
        <end position="112"/>
    </location>
</feature>
<evidence type="ECO:0000259" key="9">
    <source>
        <dbReference type="PROSITE" id="PS50885"/>
    </source>
</evidence>
<dbReference type="SUPFAM" id="SSF55874">
    <property type="entry name" value="ATPase domain of HSP90 chaperone/DNA topoisomerase II/histidine kinase"/>
    <property type="match status" value="1"/>
</dbReference>
<dbReference type="InterPro" id="IPR036097">
    <property type="entry name" value="HisK_dim/P_sf"/>
</dbReference>
<dbReference type="GO" id="GO:0005524">
    <property type="term" value="F:ATP binding"/>
    <property type="evidence" value="ECO:0007669"/>
    <property type="project" value="UniProtKB-KW"/>
</dbReference>
<dbReference type="InterPro" id="IPR004358">
    <property type="entry name" value="Sig_transdc_His_kin-like_C"/>
</dbReference>
<name>A0ABY9EAA5_9GAMM</name>
<evidence type="ECO:0000313" key="10">
    <source>
        <dbReference type="EMBL" id="WKD49087.1"/>
    </source>
</evidence>
<dbReference type="InterPro" id="IPR005467">
    <property type="entry name" value="His_kinase_dom"/>
</dbReference>
<feature type="transmembrane region" description="Helical" evidence="7">
    <location>
        <begin position="40"/>
        <end position="59"/>
    </location>
</feature>
<dbReference type="InterPro" id="IPR036890">
    <property type="entry name" value="HATPase_C_sf"/>
</dbReference>
<evidence type="ECO:0000256" key="5">
    <source>
        <dbReference type="ARBA" id="ARBA00022679"/>
    </source>
</evidence>
<dbReference type="SUPFAM" id="SSF47384">
    <property type="entry name" value="Homodimeric domain of signal transducing histidine kinase"/>
    <property type="match status" value="1"/>
</dbReference>
<keyword evidence="10" id="KW-0547">Nucleotide-binding</keyword>
<keyword evidence="10" id="KW-0067">ATP-binding</keyword>
<dbReference type="InterPro" id="IPR003594">
    <property type="entry name" value="HATPase_dom"/>
</dbReference>
<comment type="subcellular location">
    <subcellularLocation>
        <location evidence="2">Membrane</location>
    </subcellularLocation>
</comment>
<evidence type="ECO:0000313" key="11">
    <source>
        <dbReference type="Proteomes" id="UP001321520"/>
    </source>
</evidence>
<feature type="transmembrane region" description="Helical" evidence="7">
    <location>
        <begin position="12"/>
        <end position="34"/>
    </location>
</feature>
<dbReference type="InterPro" id="IPR003660">
    <property type="entry name" value="HAMP_dom"/>
</dbReference>
<dbReference type="PANTHER" id="PTHR43065:SF51">
    <property type="entry name" value="HISTIDINE KINASE"/>
    <property type="match status" value="1"/>
</dbReference>
<dbReference type="EC" id="2.7.13.3" evidence="3"/>
<dbReference type="SMART" id="SM00387">
    <property type="entry name" value="HATPase_c"/>
    <property type="match status" value="1"/>
</dbReference>
<proteinExistence type="predicted"/>
<feature type="domain" description="Histidine kinase" evidence="8">
    <location>
        <begin position="237"/>
        <end position="438"/>
    </location>
</feature>
<dbReference type="PROSITE" id="PS50109">
    <property type="entry name" value="HIS_KIN"/>
    <property type="match status" value="1"/>
</dbReference>
<keyword evidence="11" id="KW-1185">Reference proteome</keyword>
<keyword evidence="6" id="KW-0418">Kinase</keyword>
<keyword evidence="5" id="KW-0808">Transferase</keyword>
<dbReference type="PANTHER" id="PTHR43065">
    <property type="entry name" value="SENSOR HISTIDINE KINASE"/>
    <property type="match status" value="1"/>
</dbReference>
<dbReference type="PRINTS" id="PR00344">
    <property type="entry name" value="BCTRLSENSOR"/>
</dbReference>
<evidence type="ECO:0000256" key="6">
    <source>
        <dbReference type="ARBA" id="ARBA00022777"/>
    </source>
</evidence>
<keyword evidence="4" id="KW-0597">Phosphoprotein</keyword>
<protein>
    <recommendedName>
        <fullName evidence="3">histidine kinase</fullName>
        <ecNumber evidence="3">2.7.13.3</ecNumber>
    </recommendedName>
</protein>
<evidence type="ECO:0000256" key="2">
    <source>
        <dbReference type="ARBA" id="ARBA00004370"/>
    </source>
</evidence>
<dbReference type="PROSITE" id="PS50885">
    <property type="entry name" value="HAMP"/>
    <property type="match status" value="1"/>
</dbReference>
<dbReference type="RefSeq" id="WP_301414873.1">
    <property type="nucleotide sequence ID" value="NZ_CP098023.1"/>
</dbReference>
<evidence type="ECO:0000256" key="7">
    <source>
        <dbReference type="SAM" id="Phobius"/>
    </source>
</evidence>
<dbReference type="CDD" id="cd00075">
    <property type="entry name" value="HATPase"/>
    <property type="match status" value="1"/>
</dbReference>
<gene>
    <name evidence="10" type="ORF">M8T91_14460</name>
</gene>
<keyword evidence="7" id="KW-1133">Transmembrane helix</keyword>
<dbReference type="Gene3D" id="3.30.565.10">
    <property type="entry name" value="Histidine kinase-like ATPase, C-terminal domain"/>
    <property type="match status" value="1"/>
</dbReference>
<comment type="catalytic activity">
    <reaction evidence="1">
        <text>ATP + protein L-histidine = ADP + protein N-phospho-L-histidine.</text>
        <dbReference type="EC" id="2.7.13.3"/>
    </reaction>
</comment>
<keyword evidence="7" id="KW-0812">Transmembrane</keyword>
<organism evidence="10 11">
    <name type="scientific">Microbulbifer spongiae</name>
    <dbReference type="NCBI Taxonomy" id="2944933"/>
    <lineage>
        <taxon>Bacteria</taxon>
        <taxon>Pseudomonadati</taxon>
        <taxon>Pseudomonadota</taxon>
        <taxon>Gammaproteobacteria</taxon>
        <taxon>Cellvibrionales</taxon>
        <taxon>Microbulbiferaceae</taxon>
        <taxon>Microbulbifer</taxon>
    </lineage>
</organism>
<dbReference type="Proteomes" id="UP001321520">
    <property type="component" value="Chromosome"/>
</dbReference>
<evidence type="ECO:0000256" key="1">
    <source>
        <dbReference type="ARBA" id="ARBA00000085"/>
    </source>
</evidence>
<dbReference type="EMBL" id="CP098023">
    <property type="protein sequence ID" value="WKD49087.1"/>
    <property type="molecule type" value="Genomic_DNA"/>
</dbReference>
<evidence type="ECO:0000259" key="8">
    <source>
        <dbReference type="PROSITE" id="PS50109"/>
    </source>
</evidence>
<accession>A0ABY9EAA5</accession>
<dbReference type="Pfam" id="PF02518">
    <property type="entry name" value="HATPase_c"/>
    <property type="match status" value="1"/>
</dbReference>
<evidence type="ECO:0000256" key="3">
    <source>
        <dbReference type="ARBA" id="ARBA00012438"/>
    </source>
</evidence>
<evidence type="ECO:0000256" key="4">
    <source>
        <dbReference type="ARBA" id="ARBA00022553"/>
    </source>
</evidence>
<sequence length="441" mass="48838">MSKLFSLEGRLVATALLGLVVGTAIPWLLLALGFDPRFSWALGLLLGVLVLISLIRLVLRPLTTTLKALRGGLLNFRDGDFSISLVPPKDRELGEITSLYNDIGEHLRRERAHIYQRELLLDTVIQSSPQALLLVDQSDHIIYSNSSARTLLNRGRPIQGLLLQKLLPNSPKEIARAIEHWENGLFNYTDDNGIHSLHIGNSTFVLNAHRHRLIVLREMTRELTRAEVAVWKKVIRLISHELNNSLAPISSLAHSGKLLTTQPDKAAALEKVFDIIAERCEHLTEFTQGYATFAKLPAPSCEAVDWPQLIGRIAPLQQFTLSGTLPERPGYFDPIQIEQALLNLIKNAREAGSDSKDIELHIATDGLGQRLVIADRGCGMNEKILHQALLPFFSTKAHGVGLGLALCREIVDAHGGHIQLLNRSGGGVQITLWLPWAKQES</sequence>
<keyword evidence="7" id="KW-0472">Membrane</keyword>
<reference evidence="10 11" key="1">
    <citation type="submission" date="2022-05" db="EMBL/GenBank/DDBJ databases">
        <title>Microbulbifer sp. nov., isolated from sponge.</title>
        <authorList>
            <person name="Gao L."/>
        </authorList>
    </citation>
    <scope>NUCLEOTIDE SEQUENCE [LARGE SCALE GENOMIC DNA]</scope>
    <source>
        <strain evidence="10 11">MI-G</strain>
    </source>
</reference>